<dbReference type="EMBL" id="FOXX01000013">
    <property type="protein sequence ID" value="SFQ84131.1"/>
    <property type="molecule type" value="Genomic_DNA"/>
</dbReference>
<dbReference type="Proteomes" id="UP000182762">
    <property type="component" value="Unassembled WGS sequence"/>
</dbReference>
<reference evidence="1 2" key="1">
    <citation type="submission" date="2016-10" db="EMBL/GenBank/DDBJ databases">
        <authorList>
            <person name="Varghese N."/>
            <person name="Submissions S."/>
        </authorList>
    </citation>
    <scope>NUCLEOTIDE SEQUENCE [LARGE SCALE GENOMIC DNA]</scope>
    <source>
        <strain evidence="1 2">DSM 13796</strain>
    </source>
</reference>
<sequence length="41" mass="4677">MGTLICQECNSTVDYFEDKKVSVYYTTCQCCKTKNASTLEK</sequence>
<gene>
    <name evidence="1" type="ORF">SAMN02745910_04168</name>
</gene>
<dbReference type="GeneID" id="93712731"/>
<evidence type="ECO:0000313" key="1">
    <source>
        <dbReference type="EMBL" id="SFQ84131.1"/>
    </source>
</evidence>
<protein>
    <submittedName>
        <fullName evidence="1">SR1 protein</fullName>
    </submittedName>
</protein>
<dbReference type="Pfam" id="PF13790">
    <property type="entry name" value="SR1P"/>
    <property type="match status" value="1"/>
</dbReference>
<comment type="caution">
    <text evidence="1">The sequence shown here is derived from an EMBL/GenBank/DDBJ whole genome shotgun (WGS) entry which is preliminary data.</text>
</comment>
<accession>A0A1I6BT84</accession>
<keyword evidence="2" id="KW-1185">Reference proteome</keyword>
<name>A0A1I6BT84_9BACI</name>
<proteinExistence type="predicted"/>
<dbReference type="RefSeq" id="WP_074842881.1">
    <property type="nucleotide sequence ID" value="NZ_FOXX01000013.1"/>
</dbReference>
<organism evidence="1 2">
    <name type="scientific">Priestia endophytica DSM 13796</name>
    <dbReference type="NCBI Taxonomy" id="1121089"/>
    <lineage>
        <taxon>Bacteria</taxon>
        <taxon>Bacillati</taxon>
        <taxon>Bacillota</taxon>
        <taxon>Bacilli</taxon>
        <taxon>Bacillales</taxon>
        <taxon>Bacillaceae</taxon>
        <taxon>Priestia</taxon>
    </lineage>
</organism>
<evidence type="ECO:0000313" key="2">
    <source>
        <dbReference type="Proteomes" id="UP000182762"/>
    </source>
</evidence>
<dbReference type="InterPro" id="IPR025236">
    <property type="entry name" value="SR1P"/>
</dbReference>